<dbReference type="OrthoDB" id="448399at2759"/>
<dbReference type="InParanoid" id="A0A1Y2B4I9"/>
<gene>
    <name evidence="2" type="ORF">BCR39DRAFT_160770</name>
</gene>
<feature type="compositionally biased region" description="Pro residues" evidence="1">
    <location>
        <begin position="295"/>
        <end position="304"/>
    </location>
</feature>
<evidence type="ECO:0000256" key="1">
    <source>
        <dbReference type="SAM" id="MobiDB-lite"/>
    </source>
</evidence>
<dbReference type="Gene3D" id="4.10.1060.10">
    <property type="entry name" value="Zinc finger, RanBP2-type"/>
    <property type="match status" value="1"/>
</dbReference>
<evidence type="ECO:0008006" key="4">
    <source>
        <dbReference type="Google" id="ProtNLM"/>
    </source>
</evidence>
<feature type="region of interest" description="Disordered" evidence="1">
    <location>
        <begin position="284"/>
        <end position="332"/>
    </location>
</feature>
<comment type="caution">
    <text evidence="2">The sequence shown here is derived from an EMBL/GenBank/DDBJ whole genome shotgun (WGS) entry which is preliminary data.</text>
</comment>
<evidence type="ECO:0000313" key="2">
    <source>
        <dbReference type="EMBL" id="ORY29741.1"/>
    </source>
</evidence>
<reference evidence="2 3" key="1">
    <citation type="submission" date="2016-07" db="EMBL/GenBank/DDBJ databases">
        <title>Pervasive Adenine N6-methylation of Active Genes in Fungi.</title>
        <authorList>
            <consortium name="DOE Joint Genome Institute"/>
            <person name="Mondo S.J."/>
            <person name="Dannebaum R.O."/>
            <person name="Kuo R.C."/>
            <person name="Labutti K."/>
            <person name="Haridas S."/>
            <person name="Kuo A."/>
            <person name="Salamov A."/>
            <person name="Ahrendt S.R."/>
            <person name="Lipzen A."/>
            <person name="Sullivan W."/>
            <person name="Andreopoulos W.B."/>
            <person name="Clum A."/>
            <person name="Lindquist E."/>
            <person name="Daum C."/>
            <person name="Ramamoorthy G.K."/>
            <person name="Gryganskyi A."/>
            <person name="Culley D."/>
            <person name="Magnuson J.K."/>
            <person name="James T.Y."/>
            <person name="O'Malley M.A."/>
            <person name="Stajich J.E."/>
            <person name="Spatafora J.W."/>
            <person name="Visel A."/>
            <person name="Grigoriev I.V."/>
        </authorList>
    </citation>
    <scope>NUCLEOTIDE SEQUENCE [LARGE SCALE GENOMIC DNA]</scope>
    <source>
        <strain evidence="2 3">68-887.2</strain>
    </source>
</reference>
<dbReference type="InterPro" id="IPR036443">
    <property type="entry name" value="Znf_RanBP2_sf"/>
</dbReference>
<dbReference type="SUPFAM" id="SSF90209">
    <property type="entry name" value="Ran binding protein zinc finger-like"/>
    <property type="match status" value="1"/>
</dbReference>
<keyword evidence="3" id="KW-1185">Reference proteome</keyword>
<name>A0A1Y2B4I9_9TREE</name>
<feature type="region of interest" description="Disordered" evidence="1">
    <location>
        <begin position="80"/>
        <end position="108"/>
    </location>
</feature>
<evidence type="ECO:0000313" key="3">
    <source>
        <dbReference type="Proteomes" id="UP000193986"/>
    </source>
</evidence>
<dbReference type="AlphaFoldDB" id="A0A1Y2B4I9"/>
<dbReference type="Proteomes" id="UP000193986">
    <property type="component" value="Unassembled WGS sequence"/>
</dbReference>
<accession>A0A1Y2B4I9</accession>
<dbReference type="EMBL" id="MCFC01000023">
    <property type="protein sequence ID" value="ORY29741.1"/>
    <property type="molecule type" value="Genomic_DNA"/>
</dbReference>
<sequence length="332" mass="36883">MPGTRTSPDELDIETGFLLFASISTLGEQWFSYAEIRQTMRQMRTRGGFERDEDCYLDVKGRQLGIPGICSWDSDPIYIGPSSGSSGGSSGSPPNLPPIGHEQERLRQGSLSPEVFEALAYPGPRQEAAMRAVNEEWQRARPSVRHPPSNVPRSLPVLPAAFAHPPTPFAPPPTPVPSAPSHFPFGTARQSQQVCTAQPDRLFETDDAPCEDCWQSCLFPSAPPRAWSPGDWLCPQCRQHNFSNRERCFNPRCAAPRPAWLYAYARAGPPAYRRDRDRRVRRFQNDLLGRDRLPTRPPPQPPSISTPNYAESSRMGQLRAAGSRHASRSGPG</sequence>
<proteinExistence type="predicted"/>
<organism evidence="2 3">
    <name type="scientific">Naematelia encephala</name>
    <dbReference type="NCBI Taxonomy" id="71784"/>
    <lineage>
        <taxon>Eukaryota</taxon>
        <taxon>Fungi</taxon>
        <taxon>Dikarya</taxon>
        <taxon>Basidiomycota</taxon>
        <taxon>Agaricomycotina</taxon>
        <taxon>Tremellomycetes</taxon>
        <taxon>Tremellales</taxon>
        <taxon>Naemateliaceae</taxon>
        <taxon>Naematelia</taxon>
    </lineage>
</organism>
<protein>
    <recommendedName>
        <fullName evidence="4">RanBP2-type domain-containing protein</fullName>
    </recommendedName>
</protein>